<protein>
    <submittedName>
        <fullName evidence="2">Uncharacterized protein</fullName>
    </submittedName>
</protein>
<accession>A0AAV7LGY7</accession>
<dbReference type="Proteomes" id="UP001066276">
    <property type="component" value="Chromosome 11"/>
</dbReference>
<comment type="caution">
    <text evidence="2">The sequence shown here is derived from an EMBL/GenBank/DDBJ whole genome shotgun (WGS) entry which is preliminary data.</text>
</comment>
<name>A0AAV7LGY7_PLEWA</name>
<evidence type="ECO:0000313" key="3">
    <source>
        <dbReference type="Proteomes" id="UP001066276"/>
    </source>
</evidence>
<reference evidence="2" key="1">
    <citation type="journal article" date="2022" name="bioRxiv">
        <title>Sequencing and chromosome-scale assembly of the giantPleurodeles waltlgenome.</title>
        <authorList>
            <person name="Brown T."/>
            <person name="Elewa A."/>
            <person name="Iarovenko S."/>
            <person name="Subramanian E."/>
            <person name="Araus A.J."/>
            <person name="Petzold A."/>
            <person name="Susuki M."/>
            <person name="Suzuki K.-i.T."/>
            <person name="Hayashi T."/>
            <person name="Toyoda A."/>
            <person name="Oliveira C."/>
            <person name="Osipova E."/>
            <person name="Leigh N.D."/>
            <person name="Simon A."/>
            <person name="Yun M.H."/>
        </authorList>
    </citation>
    <scope>NUCLEOTIDE SEQUENCE</scope>
    <source>
        <strain evidence="2">20211129_DDA</strain>
        <tissue evidence="2">Liver</tissue>
    </source>
</reference>
<dbReference type="AlphaFoldDB" id="A0AAV7LGY7"/>
<organism evidence="2 3">
    <name type="scientific">Pleurodeles waltl</name>
    <name type="common">Iberian ribbed newt</name>
    <dbReference type="NCBI Taxonomy" id="8319"/>
    <lineage>
        <taxon>Eukaryota</taxon>
        <taxon>Metazoa</taxon>
        <taxon>Chordata</taxon>
        <taxon>Craniata</taxon>
        <taxon>Vertebrata</taxon>
        <taxon>Euteleostomi</taxon>
        <taxon>Amphibia</taxon>
        <taxon>Batrachia</taxon>
        <taxon>Caudata</taxon>
        <taxon>Salamandroidea</taxon>
        <taxon>Salamandridae</taxon>
        <taxon>Pleurodelinae</taxon>
        <taxon>Pleurodeles</taxon>
    </lineage>
</organism>
<feature type="region of interest" description="Disordered" evidence="1">
    <location>
        <begin position="85"/>
        <end position="116"/>
    </location>
</feature>
<keyword evidence="3" id="KW-1185">Reference proteome</keyword>
<sequence>MRRLLGTADIQTCEEVKSRSPEPLQGQRWQIPVFTLKVGVEDIPREKETSYREGSVIAPQTLTSTSFPVMVQAHALAEAGLRLSEEGQKEMAPSPVCPTPAQDGPPAWSSNSGSCVRSSCEQTVFSPCR</sequence>
<proteinExistence type="predicted"/>
<evidence type="ECO:0000256" key="1">
    <source>
        <dbReference type="SAM" id="MobiDB-lite"/>
    </source>
</evidence>
<gene>
    <name evidence="2" type="ORF">NDU88_004034</name>
</gene>
<evidence type="ECO:0000313" key="2">
    <source>
        <dbReference type="EMBL" id="KAJ1090906.1"/>
    </source>
</evidence>
<dbReference type="EMBL" id="JANPWB010000015">
    <property type="protein sequence ID" value="KAJ1090906.1"/>
    <property type="molecule type" value="Genomic_DNA"/>
</dbReference>